<comment type="function">
    <text evidence="12">Catalyzes the cyclization of GTP to (8S)-3',8-cyclo-7,8-dihydroguanosine 5'-triphosphate.</text>
</comment>
<dbReference type="GO" id="GO:0005525">
    <property type="term" value="F:GTP binding"/>
    <property type="evidence" value="ECO:0007669"/>
    <property type="project" value="UniProtKB-UniRule"/>
</dbReference>
<keyword evidence="9 12" id="KW-0501">Molybdenum cofactor biosynthesis</keyword>
<evidence type="ECO:0000256" key="4">
    <source>
        <dbReference type="ARBA" id="ARBA00022723"/>
    </source>
</evidence>
<sequence>MPQRAPTVDPGRVPDSELEDRFGRRFAYLRLSITDVCNFRCEYCLPDGYQGKPTGFLNRDEIQRLVSAFAELGIRKLRITGGEPLVRKDALAILADAAATPGIEKLALTTNAFNLAAQAEALRDAGLSAVNISLDSLDRQGFERITGDKRHEKVLAGVDAAIAAGIPSVKINTVLLGGLNDQEIPDFMEYVRERPVAVRFIELMQTADNGDYFRRRHVSGQTVADRLQAAGWSPMQRGETDGPAVEYSHPDYAGRIGLIAPYAPGFCDGCNRLRVTARGGLRLCLFGNGTHDLRPLLQDEADKAALKRSICQTLVGKEVSHHLHEGDFGDTPHLASTGG</sequence>
<keyword evidence="7 12" id="KW-0411">Iron-sulfur</keyword>
<dbReference type="GO" id="GO:0006777">
    <property type="term" value="P:Mo-molybdopterin cofactor biosynthetic process"/>
    <property type="evidence" value="ECO:0007669"/>
    <property type="project" value="UniProtKB-UniRule"/>
</dbReference>
<dbReference type="SMART" id="SM00729">
    <property type="entry name" value="Elp3"/>
    <property type="match status" value="1"/>
</dbReference>
<organism evidence="14 15">
    <name type="scientific">Natronospira elongata</name>
    <dbReference type="NCBI Taxonomy" id="3110268"/>
    <lineage>
        <taxon>Bacteria</taxon>
        <taxon>Pseudomonadati</taxon>
        <taxon>Pseudomonadota</taxon>
        <taxon>Gammaproteobacteria</taxon>
        <taxon>Natronospirales</taxon>
        <taxon>Natronospiraceae</taxon>
        <taxon>Natronospira</taxon>
    </lineage>
</organism>
<dbReference type="InterPro" id="IPR050105">
    <property type="entry name" value="MoCo_biosynth_MoaA/MoaC"/>
</dbReference>
<keyword evidence="2 12" id="KW-0004">4Fe-4S</keyword>
<dbReference type="InterPro" id="IPR000385">
    <property type="entry name" value="MoaA_NifB_PqqE_Fe-S-bd_CS"/>
</dbReference>
<dbReference type="InterPro" id="IPR040064">
    <property type="entry name" value="MoaA-like"/>
</dbReference>
<dbReference type="Pfam" id="PF06463">
    <property type="entry name" value="Mob_synth_C"/>
    <property type="match status" value="1"/>
</dbReference>
<dbReference type="InterPro" id="IPR006638">
    <property type="entry name" value="Elp3/MiaA/NifB-like_rSAM"/>
</dbReference>
<keyword evidence="10 12" id="KW-0456">Lyase</keyword>
<feature type="binding site" evidence="12">
    <location>
        <position position="44"/>
    </location>
    <ligand>
        <name>[4Fe-4S] cluster</name>
        <dbReference type="ChEBI" id="CHEBI:49883"/>
        <label>1</label>
        <note>4Fe-4S-S-AdoMet</note>
    </ligand>
</feature>
<feature type="binding site" evidence="12">
    <location>
        <position position="170"/>
    </location>
    <ligand>
        <name>GTP</name>
        <dbReference type="ChEBI" id="CHEBI:37565"/>
    </ligand>
</feature>
<comment type="pathway">
    <text evidence="12">Cofactor biosynthesis; molybdopterin biosynthesis.</text>
</comment>
<keyword evidence="5 12" id="KW-0547">Nucleotide-binding</keyword>
<evidence type="ECO:0000256" key="2">
    <source>
        <dbReference type="ARBA" id="ARBA00022485"/>
    </source>
</evidence>
<dbReference type="SFLD" id="SFLDG01383">
    <property type="entry name" value="cyclic_pyranopterin_phosphate"/>
    <property type="match status" value="1"/>
</dbReference>
<comment type="caution">
    <text evidence="14">The sequence shown here is derived from an EMBL/GenBank/DDBJ whole genome shotgun (WGS) entry which is preliminary data.</text>
</comment>
<feature type="binding site" evidence="12">
    <location>
        <position position="78"/>
    </location>
    <ligand>
        <name>GTP</name>
        <dbReference type="ChEBI" id="CHEBI:37565"/>
    </ligand>
</feature>
<evidence type="ECO:0000313" key="14">
    <source>
        <dbReference type="EMBL" id="MEA5446615.1"/>
    </source>
</evidence>
<feature type="binding site" evidence="12">
    <location>
        <position position="284"/>
    </location>
    <ligand>
        <name>[4Fe-4S] cluster</name>
        <dbReference type="ChEBI" id="CHEBI:49883"/>
        <label>2</label>
        <note>4Fe-4S-substrate</note>
    </ligand>
</feature>
<protein>
    <recommendedName>
        <fullName evidence="1 12">GTP 3',8-cyclase</fullName>
        <ecNumber evidence="1 12">4.1.99.22</ecNumber>
    </recommendedName>
    <alternativeName>
        <fullName evidence="12">Molybdenum cofactor biosynthesis protein A</fullName>
    </alternativeName>
</protein>
<evidence type="ECO:0000256" key="6">
    <source>
        <dbReference type="ARBA" id="ARBA00023004"/>
    </source>
</evidence>
<evidence type="ECO:0000256" key="7">
    <source>
        <dbReference type="ARBA" id="ARBA00023014"/>
    </source>
</evidence>
<dbReference type="PANTHER" id="PTHR22960:SF28">
    <property type="entry name" value="GTP 3',8-CYCLASE"/>
    <property type="match status" value="1"/>
</dbReference>
<comment type="cofactor">
    <cofactor evidence="12">
        <name>[4Fe-4S] cluster</name>
        <dbReference type="ChEBI" id="CHEBI:49883"/>
    </cofactor>
    <text evidence="12">Binds 2 [4Fe-4S] clusters. Binds 1 [4Fe-4S] cluster coordinated with 3 cysteines and an exchangeable S-adenosyl-L-methionine and 1 [4Fe-4S] cluster coordinated with 3 cysteines and the GTP-derived substrate.</text>
</comment>
<reference evidence="14 15" key="1">
    <citation type="submission" date="2023-12" db="EMBL/GenBank/DDBJ databases">
        <title>Whole-genome sequencing of halo(alkali)philic microorganisms from hypersaline lakes.</title>
        <authorList>
            <person name="Sorokin D.Y."/>
            <person name="Merkel A.Y."/>
            <person name="Messina E."/>
            <person name="Yakimov M."/>
        </authorList>
    </citation>
    <scope>NUCLEOTIDE SEQUENCE [LARGE SCALE GENOMIC DNA]</scope>
    <source>
        <strain evidence="14 15">AB-CW1</strain>
    </source>
</reference>
<accession>A0AAP6JGK6</accession>
<dbReference type="NCBIfam" id="TIGR02666">
    <property type="entry name" value="moaA"/>
    <property type="match status" value="1"/>
</dbReference>
<dbReference type="GO" id="GO:1904047">
    <property type="term" value="F:S-adenosyl-L-methionine binding"/>
    <property type="evidence" value="ECO:0007669"/>
    <property type="project" value="UniProtKB-UniRule"/>
</dbReference>
<dbReference type="Pfam" id="PF04055">
    <property type="entry name" value="Radical_SAM"/>
    <property type="match status" value="1"/>
</dbReference>
<evidence type="ECO:0000256" key="12">
    <source>
        <dbReference type="HAMAP-Rule" id="MF_01225"/>
    </source>
</evidence>
<keyword evidence="4 12" id="KW-0479">Metal-binding</keyword>
<comment type="similarity">
    <text evidence="12">Belongs to the radical SAM superfamily. MoaA family.</text>
</comment>
<comment type="subunit">
    <text evidence="12">Monomer and homodimer.</text>
</comment>
<dbReference type="GO" id="GO:0061798">
    <property type="term" value="F:GTP 3',8'-cyclase activity"/>
    <property type="evidence" value="ECO:0007669"/>
    <property type="project" value="UniProtKB-UniRule"/>
</dbReference>
<evidence type="ECO:0000256" key="8">
    <source>
        <dbReference type="ARBA" id="ARBA00023134"/>
    </source>
</evidence>
<feature type="binding site" evidence="12">
    <location>
        <position position="270"/>
    </location>
    <ligand>
        <name>[4Fe-4S] cluster</name>
        <dbReference type="ChEBI" id="CHEBI:49883"/>
        <label>2</label>
        <note>4Fe-4S-substrate</note>
    </ligand>
</feature>
<evidence type="ECO:0000256" key="1">
    <source>
        <dbReference type="ARBA" id="ARBA00012167"/>
    </source>
</evidence>
<dbReference type="EC" id="4.1.99.22" evidence="1 12"/>
<dbReference type="GO" id="GO:0061799">
    <property type="term" value="F:cyclic pyranopterin monophosphate synthase activity"/>
    <property type="evidence" value="ECO:0007669"/>
    <property type="project" value="TreeGrafter"/>
</dbReference>
<comment type="catalytic activity">
    <reaction evidence="11 12">
        <text>GTP + AH2 + S-adenosyl-L-methionine = (8S)-3',8-cyclo-7,8-dihydroguanosine 5'-triphosphate + 5'-deoxyadenosine + L-methionine + A + H(+)</text>
        <dbReference type="Rhea" id="RHEA:49576"/>
        <dbReference type="ChEBI" id="CHEBI:13193"/>
        <dbReference type="ChEBI" id="CHEBI:15378"/>
        <dbReference type="ChEBI" id="CHEBI:17319"/>
        <dbReference type="ChEBI" id="CHEBI:17499"/>
        <dbReference type="ChEBI" id="CHEBI:37565"/>
        <dbReference type="ChEBI" id="CHEBI:57844"/>
        <dbReference type="ChEBI" id="CHEBI:59789"/>
        <dbReference type="ChEBI" id="CHEBI:131766"/>
        <dbReference type="EC" id="4.1.99.22"/>
    </reaction>
</comment>
<dbReference type="InterPro" id="IPR013483">
    <property type="entry name" value="MoaA"/>
</dbReference>
<feature type="binding site" evidence="12">
    <location>
        <position position="30"/>
    </location>
    <ligand>
        <name>GTP</name>
        <dbReference type="ChEBI" id="CHEBI:37565"/>
    </ligand>
</feature>
<dbReference type="InterPro" id="IPR007197">
    <property type="entry name" value="rSAM"/>
</dbReference>
<dbReference type="Proteomes" id="UP001302316">
    <property type="component" value="Unassembled WGS sequence"/>
</dbReference>
<evidence type="ECO:0000256" key="11">
    <source>
        <dbReference type="ARBA" id="ARBA00048697"/>
    </source>
</evidence>
<evidence type="ECO:0000256" key="3">
    <source>
        <dbReference type="ARBA" id="ARBA00022691"/>
    </source>
</evidence>
<dbReference type="PROSITE" id="PS51918">
    <property type="entry name" value="RADICAL_SAM"/>
    <property type="match status" value="1"/>
</dbReference>
<evidence type="ECO:0000256" key="5">
    <source>
        <dbReference type="ARBA" id="ARBA00022741"/>
    </source>
</evidence>
<dbReference type="SFLD" id="SFLDS00029">
    <property type="entry name" value="Radical_SAM"/>
    <property type="match status" value="1"/>
</dbReference>
<dbReference type="PROSITE" id="PS01305">
    <property type="entry name" value="MOAA_NIFB_PQQE"/>
    <property type="match status" value="1"/>
</dbReference>
<feature type="domain" description="Radical SAM core" evidence="13">
    <location>
        <begin position="21"/>
        <end position="244"/>
    </location>
</feature>
<feature type="binding site" evidence="12">
    <location>
        <position position="41"/>
    </location>
    <ligand>
        <name>[4Fe-4S] cluster</name>
        <dbReference type="ChEBI" id="CHEBI:49883"/>
        <label>1</label>
        <note>4Fe-4S-S-AdoMet</note>
    </ligand>
</feature>
<dbReference type="AlphaFoldDB" id="A0AAP6JGK6"/>
<feature type="binding site" evidence="12">
    <location>
        <position position="82"/>
    </location>
    <ligand>
        <name>S-adenosyl-L-methionine</name>
        <dbReference type="ChEBI" id="CHEBI:59789"/>
    </ligand>
</feature>
<evidence type="ECO:0000256" key="10">
    <source>
        <dbReference type="ARBA" id="ARBA00023239"/>
    </source>
</evidence>
<keyword evidence="15" id="KW-1185">Reference proteome</keyword>
<feature type="binding site" evidence="12">
    <location>
        <position position="43"/>
    </location>
    <ligand>
        <name>S-adenosyl-L-methionine</name>
        <dbReference type="ChEBI" id="CHEBI:59789"/>
    </ligand>
</feature>
<keyword evidence="3 12" id="KW-0949">S-adenosyl-L-methionine</keyword>
<dbReference type="SFLD" id="SFLDG01067">
    <property type="entry name" value="SPASM/twitch_domain_containing"/>
    <property type="match status" value="1"/>
</dbReference>
<dbReference type="GO" id="GO:0046872">
    <property type="term" value="F:metal ion binding"/>
    <property type="evidence" value="ECO:0007669"/>
    <property type="project" value="UniProtKB-KW"/>
</dbReference>
<dbReference type="EMBL" id="JAYGII010000043">
    <property type="protein sequence ID" value="MEA5446615.1"/>
    <property type="molecule type" value="Genomic_DNA"/>
</dbReference>
<dbReference type="SFLD" id="SFLDG01386">
    <property type="entry name" value="main_SPASM_domain-containing"/>
    <property type="match status" value="1"/>
</dbReference>
<dbReference type="SUPFAM" id="SSF102114">
    <property type="entry name" value="Radical SAM enzymes"/>
    <property type="match status" value="1"/>
</dbReference>
<dbReference type="InterPro" id="IPR058240">
    <property type="entry name" value="rSAM_sf"/>
</dbReference>
<feature type="binding site" evidence="12">
    <location>
        <position position="133"/>
    </location>
    <ligand>
        <name>S-adenosyl-L-methionine</name>
        <dbReference type="ChEBI" id="CHEBI:59789"/>
    </ligand>
</feature>
<dbReference type="Gene3D" id="3.20.20.70">
    <property type="entry name" value="Aldolase class I"/>
    <property type="match status" value="1"/>
</dbReference>
<proteinExistence type="inferred from homology"/>
<dbReference type="HAMAP" id="MF_01225_B">
    <property type="entry name" value="MoaA_B"/>
    <property type="match status" value="1"/>
</dbReference>
<feature type="binding site" evidence="12">
    <location>
        <position position="267"/>
    </location>
    <ligand>
        <name>[4Fe-4S] cluster</name>
        <dbReference type="ChEBI" id="CHEBI:49883"/>
        <label>2</label>
        <note>4Fe-4S-substrate</note>
    </ligand>
</feature>
<dbReference type="CDD" id="cd21117">
    <property type="entry name" value="Twitch_MoaA"/>
    <property type="match status" value="1"/>
</dbReference>
<keyword evidence="8 12" id="KW-0342">GTP-binding</keyword>
<feature type="binding site" evidence="12">
    <location>
        <begin position="272"/>
        <end position="274"/>
    </location>
    <ligand>
        <name>GTP</name>
        <dbReference type="ChEBI" id="CHEBI:37565"/>
    </ligand>
</feature>
<gene>
    <name evidence="12 14" type="primary">moaA</name>
    <name evidence="14" type="ORF">VCB98_12380</name>
</gene>
<keyword evidence="6 12" id="KW-0408">Iron</keyword>
<evidence type="ECO:0000256" key="9">
    <source>
        <dbReference type="ARBA" id="ARBA00023150"/>
    </source>
</evidence>
<feature type="binding site" evidence="12">
    <location>
        <position position="37"/>
    </location>
    <ligand>
        <name>[4Fe-4S] cluster</name>
        <dbReference type="ChEBI" id="CHEBI:49883"/>
        <label>1</label>
        <note>4Fe-4S-S-AdoMet</note>
    </ligand>
</feature>
<evidence type="ECO:0000259" key="13">
    <source>
        <dbReference type="PROSITE" id="PS51918"/>
    </source>
</evidence>
<dbReference type="GO" id="GO:0051539">
    <property type="term" value="F:4 iron, 4 sulfur cluster binding"/>
    <property type="evidence" value="ECO:0007669"/>
    <property type="project" value="UniProtKB-UniRule"/>
</dbReference>
<dbReference type="InterPro" id="IPR010505">
    <property type="entry name" value="MoaA_twitch"/>
</dbReference>
<name>A0AAP6JGK6_9GAMM</name>
<dbReference type="InterPro" id="IPR013785">
    <property type="entry name" value="Aldolase_TIM"/>
</dbReference>
<feature type="binding site" evidence="12">
    <location>
        <position position="109"/>
    </location>
    <ligand>
        <name>GTP</name>
        <dbReference type="ChEBI" id="CHEBI:37565"/>
    </ligand>
</feature>
<dbReference type="PANTHER" id="PTHR22960">
    <property type="entry name" value="MOLYBDOPTERIN COFACTOR SYNTHESIS PROTEIN A"/>
    <property type="match status" value="1"/>
</dbReference>
<feature type="binding site" evidence="12">
    <location>
        <position position="204"/>
    </location>
    <ligand>
        <name>S-adenosyl-L-methionine</name>
        <dbReference type="ChEBI" id="CHEBI:59789"/>
    </ligand>
</feature>
<evidence type="ECO:0000313" key="15">
    <source>
        <dbReference type="Proteomes" id="UP001302316"/>
    </source>
</evidence>
<dbReference type="CDD" id="cd01335">
    <property type="entry name" value="Radical_SAM"/>
    <property type="match status" value="1"/>
</dbReference>